<organism evidence="2 3">
    <name type="scientific">Aphis craccivora</name>
    <name type="common">Cowpea aphid</name>
    <dbReference type="NCBI Taxonomy" id="307492"/>
    <lineage>
        <taxon>Eukaryota</taxon>
        <taxon>Metazoa</taxon>
        <taxon>Ecdysozoa</taxon>
        <taxon>Arthropoda</taxon>
        <taxon>Hexapoda</taxon>
        <taxon>Insecta</taxon>
        <taxon>Pterygota</taxon>
        <taxon>Neoptera</taxon>
        <taxon>Paraneoptera</taxon>
        <taxon>Hemiptera</taxon>
        <taxon>Sternorrhyncha</taxon>
        <taxon>Aphidomorpha</taxon>
        <taxon>Aphidoidea</taxon>
        <taxon>Aphididae</taxon>
        <taxon>Aphidini</taxon>
        <taxon>Aphis</taxon>
        <taxon>Aphis</taxon>
    </lineage>
</organism>
<feature type="region of interest" description="Disordered" evidence="1">
    <location>
        <begin position="1"/>
        <end position="90"/>
    </location>
</feature>
<keyword evidence="3" id="KW-1185">Reference proteome</keyword>
<evidence type="ECO:0000256" key="1">
    <source>
        <dbReference type="SAM" id="MobiDB-lite"/>
    </source>
</evidence>
<dbReference type="EMBL" id="VUJU01013021">
    <property type="protein sequence ID" value="KAF0706135.1"/>
    <property type="molecule type" value="Genomic_DNA"/>
</dbReference>
<name>A0A6G0VQM3_APHCR</name>
<dbReference type="AlphaFoldDB" id="A0A6G0VQM3"/>
<comment type="caution">
    <text evidence="2">The sequence shown here is derived from an EMBL/GenBank/DDBJ whole genome shotgun (WGS) entry which is preliminary data.</text>
</comment>
<feature type="compositionally biased region" description="Gly residues" evidence="1">
    <location>
        <begin position="41"/>
        <end position="59"/>
    </location>
</feature>
<evidence type="ECO:0000313" key="3">
    <source>
        <dbReference type="Proteomes" id="UP000478052"/>
    </source>
</evidence>
<evidence type="ECO:0000313" key="2">
    <source>
        <dbReference type="EMBL" id="KAF0706135.1"/>
    </source>
</evidence>
<reference evidence="2 3" key="1">
    <citation type="submission" date="2019-08" db="EMBL/GenBank/DDBJ databases">
        <title>Whole genome of Aphis craccivora.</title>
        <authorList>
            <person name="Voronova N.V."/>
            <person name="Shulinski R.S."/>
            <person name="Bandarenka Y.V."/>
            <person name="Zhorov D.G."/>
            <person name="Warner D."/>
        </authorList>
    </citation>
    <scope>NUCLEOTIDE SEQUENCE [LARGE SCALE GENOMIC DNA]</scope>
    <source>
        <strain evidence="2">180601</strain>
        <tissue evidence="2">Whole Body</tissue>
    </source>
</reference>
<sequence length="90" mass="8400">MITDILSDNGRNNGSGSPVSPASSTDGPRDLSLHGRASSGSNGGGGGQGAGPAGVGGGPADSDLSDDHESGTDSGLPGDNSSVCSNGKSS</sequence>
<proteinExistence type="predicted"/>
<dbReference type="Proteomes" id="UP000478052">
    <property type="component" value="Unassembled WGS sequence"/>
</dbReference>
<dbReference type="OrthoDB" id="6159439at2759"/>
<gene>
    <name evidence="2" type="ORF">FWK35_00038450</name>
</gene>
<protein>
    <submittedName>
        <fullName evidence="2">Uncharacterized protein</fullName>
    </submittedName>
</protein>
<feature type="compositionally biased region" description="Polar residues" evidence="1">
    <location>
        <begin position="79"/>
        <end position="90"/>
    </location>
</feature>
<feature type="compositionally biased region" description="Polar residues" evidence="1">
    <location>
        <begin position="9"/>
        <end position="26"/>
    </location>
</feature>
<accession>A0A6G0VQM3</accession>